<keyword evidence="3" id="KW-1185">Reference proteome</keyword>
<evidence type="ECO:0000313" key="3">
    <source>
        <dbReference type="Proteomes" id="UP001468095"/>
    </source>
</evidence>
<dbReference type="RefSeq" id="WP_152659110.1">
    <property type="nucleotide sequence ID" value="NZ_JBCGBG010000002.1"/>
</dbReference>
<dbReference type="Proteomes" id="UP001468095">
    <property type="component" value="Unassembled WGS sequence"/>
</dbReference>
<keyword evidence="1" id="KW-0472">Membrane</keyword>
<accession>A0ABU9MJ50</accession>
<keyword evidence="1" id="KW-0812">Transmembrane</keyword>
<keyword evidence="1" id="KW-1133">Transmembrane helix</keyword>
<protein>
    <submittedName>
        <fullName evidence="2">Uncharacterized protein</fullName>
    </submittedName>
</protein>
<gene>
    <name evidence="2" type="ORF">AABB92_10940</name>
</gene>
<reference evidence="2 3" key="1">
    <citation type="submission" date="2024-04" db="EMBL/GenBank/DDBJ databases">
        <authorList>
            <person name="Suleimanova A.D."/>
            <person name="Pudova D.S."/>
            <person name="Shagimardanova E.I."/>
            <person name="Sharipova M.R."/>
        </authorList>
    </citation>
    <scope>NUCLEOTIDE SEQUENCE [LARGE SCALE GENOMIC DNA]</scope>
    <source>
        <strain evidence="2 3">3.1</strain>
    </source>
</reference>
<organism evidence="2 3">
    <name type="scientific">Pantoea brenneri</name>
    <dbReference type="NCBI Taxonomy" id="472694"/>
    <lineage>
        <taxon>Bacteria</taxon>
        <taxon>Pseudomonadati</taxon>
        <taxon>Pseudomonadota</taxon>
        <taxon>Gammaproteobacteria</taxon>
        <taxon>Enterobacterales</taxon>
        <taxon>Erwiniaceae</taxon>
        <taxon>Pantoea</taxon>
    </lineage>
</organism>
<evidence type="ECO:0000256" key="1">
    <source>
        <dbReference type="SAM" id="Phobius"/>
    </source>
</evidence>
<proteinExistence type="predicted"/>
<sequence length="74" mass="7742">MAKLICGLAAMAGVLTGAAFLSGAGVSYLEWYSMPATISKAVVTVATLAAFVKVFLFLTSRFFTNPNSSKESKS</sequence>
<name>A0ABU9MJ50_9GAMM</name>
<evidence type="ECO:0000313" key="2">
    <source>
        <dbReference type="EMBL" id="MEL7696166.1"/>
    </source>
</evidence>
<dbReference type="EMBL" id="JBCGBG010000002">
    <property type="protein sequence ID" value="MEL7696166.1"/>
    <property type="molecule type" value="Genomic_DNA"/>
</dbReference>
<feature type="transmembrane region" description="Helical" evidence="1">
    <location>
        <begin position="39"/>
        <end position="63"/>
    </location>
</feature>
<comment type="caution">
    <text evidence="2">The sequence shown here is derived from an EMBL/GenBank/DDBJ whole genome shotgun (WGS) entry which is preliminary data.</text>
</comment>